<feature type="domain" description="SnoaL-like" evidence="1">
    <location>
        <begin position="12"/>
        <end position="114"/>
    </location>
</feature>
<proteinExistence type="predicted"/>
<sequence length="121" mass="13343">MTTLTTELLDDIVAAFNEHDAEKVVSFFHTEGELISASGGNGRGTLTKGRDAIREALKARFTASPDIQWMEGMSWIAANQAVTEFRVVATLPDGGKLDVLGCDVWEFSGDKILRKNTYYKQ</sequence>
<evidence type="ECO:0000259" key="1">
    <source>
        <dbReference type="Pfam" id="PF12680"/>
    </source>
</evidence>
<dbReference type="SUPFAM" id="SSF54427">
    <property type="entry name" value="NTF2-like"/>
    <property type="match status" value="1"/>
</dbReference>
<evidence type="ECO:0000313" key="5">
    <source>
        <dbReference type="Proteomes" id="UP000050437"/>
    </source>
</evidence>
<gene>
    <name evidence="3" type="ORF">BL240_25375</name>
    <name evidence="4" type="ORF">HB13667_04025</name>
    <name evidence="2" type="ORF">IEC33019_4098</name>
</gene>
<dbReference type="AlphaFoldDB" id="A0A0P7DHN9"/>
<dbReference type="EMBL" id="LKKS01000026">
    <property type="protein sequence ID" value="KPM67810.1"/>
    <property type="molecule type" value="Genomic_DNA"/>
</dbReference>
<protein>
    <submittedName>
        <fullName evidence="2">SnoaL-like domain protein</fullName>
    </submittedName>
</protein>
<dbReference type="Proteomes" id="UP000185146">
    <property type="component" value="Chromosome"/>
</dbReference>
<reference evidence="2" key="2">
    <citation type="submission" date="2016-07" db="EMBL/GenBank/DDBJ databases">
        <title>New class B carbapenemase carried by novel plasmid in Pseudomonas putida enviromental strain in eastern Amazonia.</title>
        <authorList>
            <person name="Souza C.O."/>
            <person name="Lima K.V."/>
            <person name="Brasiliense D.M."/>
            <person name="Perez-Chaparro P.J."/>
            <person name="Mamizuka E.M."/>
            <person name="Lima M.O."/>
            <person name="Lima L.N."/>
            <person name="McCulloch J.A."/>
        </authorList>
    </citation>
    <scope>NUCLEOTIDE SEQUENCE [LARGE SCALE GENOMIC DNA]</scope>
    <source>
        <strain evidence="2">IEC33019</strain>
    </source>
</reference>
<reference evidence="4 5" key="1">
    <citation type="submission" date="2015-10" db="EMBL/GenBank/DDBJ databases">
        <title>Pseudomonas putida clinical strains.</title>
        <authorList>
            <person name="Molina L."/>
            <person name="Udaondo Z."/>
        </authorList>
    </citation>
    <scope>NUCLEOTIDE SEQUENCE [LARGE SCALE GENOMIC DNA]</scope>
    <source>
        <strain evidence="4 5">HB13667</strain>
    </source>
</reference>
<dbReference type="EMBL" id="CP018743">
    <property type="protein sequence ID" value="APO84592.1"/>
    <property type="molecule type" value="Genomic_DNA"/>
</dbReference>
<dbReference type="RefSeq" id="WP_054572126.1">
    <property type="nucleotide sequence ID" value="NZ_BKWG01000023.1"/>
</dbReference>
<evidence type="ECO:0000313" key="2">
    <source>
        <dbReference type="EMBL" id="ANY89608.1"/>
    </source>
</evidence>
<evidence type="ECO:0000313" key="3">
    <source>
        <dbReference type="EMBL" id="APO84592.1"/>
    </source>
</evidence>
<dbReference type="Gene3D" id="3.10.450.50">
    <property type="match status" value="1"/>
</dbReference>
<reference evidence="3 6" key="3">
    <citation type="submission" date="2016-12" db="EMBL/GenBank/DDBJ databases">
        <title>Draft Genome Sequence of Mercury Resistant Pseudomonas DRA525.</title>
        <authorList>
            <person name="Drace K.M."/>
        </authorList>
    </citation>
    <scope>NUCLEOTIDE SEQUENCE [LARGE SCALE GENOMIC DNA]</scope>
    <source>
        <strain evidence="3 6">DRA525</strain>
    </source>
</reference>
<evidence type="ECO:0000313" key="4">
    <source>
        <dbReference type="EMBL" id="KPM67810.1"/>
    </source>
</evidence>
<dbReference type="Proteomes" id="UP000050437">
    <property type="component" value="Unassembled WGS sequence"/>
</dbReference>
<dbReference type="InterPro" id="IPR037401">
    <property type="entry name" value="SnoaL-like"/>
</dbReference>
<name>A0A0P7DHN9_PSEPU</name>
<dbReference type="InterPro" id="IPR032710">
    <property type="entry name" value="NTF2-like_dom_sf"/>
</dbReference>
<dbReference type="Pfam" id="PF12680">
    <property type="entry name" value="SnoaL_2"/>
    <property type="match status" value="1"/>
</dbReference>
<organism evidence="4 5">
    <name type="scientific">Pseudomonas putida</name>
    <name type="common">Arthrobacter siderocapsulatus</name>
    <dbReference type="NCBI Taxonomy" id="303"/>
    <lineage>
        <taxon>Bacteria</taxon>
        <taxon>Pseudomonadati</taxon>
        <taxon>Pseudomonadota</taxon>
        <taxon>Gammaproteobacteria</taxon>
        <taxon>Pseudomonadales</taxon>
        <taxon>Pseudomonadaceae</taxon>
        <taxon>Pseudomonas</taxon>
    </lineage>
</organism>
<accession>A0A1L5PWP8</accession>
<accession>A0A0P7DHN9</accession>
<dbReference type="EMBL" id="CP016634">
    <property type="protein sequence ID" value="ANY89608.1"/>
    <property type="molecule type" value="Genomic_DNA"/>
</dbReference>
<evidence type="ECO:0000313" key="6">
    <source>
        <dbReference type="Proteomes" id="UP000185146"/>
    </source>
</evidence>